<dbReference type="SUPFAM" id="SSF49464">
    <property type="entry name" value="Carboxypeptidase regulatory domain-like"/>
    <property type="match status" value="1"/>
</dbReference>
<keyword evidence="7" id="KW-0675">Receptor</keyword>
<dbReference type="InterPro" id="IPR023996">
    <property type="entry name" value="TonB-dep_OMP_SusC/RagA"/>
</dbReference>
<evidence type="ECO:0000313" key="7">
    <source>
        <dbReference type="EMBL" id="MPL85338.1"/>
    </source>
</evidence>
<dbReference type="Gene3D" id="2.170.130.10">
    <property type="entry name" value="TonB-dependent receptor, plug domain"/>
    <property type="match status" value="1"/>
</dbReference>
<dbReference type="InterPro" id="IPR037066">
    <property type="entry name" value="Plug_dom_sf"/>
</dbReference>
<dbReference type="InterPro" id="IPR023997">
    <property type="entry name" value="TonB-dep_OMP_SusC/RagA_CS"/>
</dbReference>
<dbReference type="Pfam" id="PF07715">
    <property type="entry name" value="Plug"/>
    <property type="match status" value="1"/>
</dbReference>
<proteinExistence type="predicted"/>
<name>A0A644V1Z1_9ZZZZ</name>
<comment type="caution">
    <text evidence="7">The sequence shown here is derived from an EMBL/GenBank/DDBJ whole genome shotgun (WGS) entry which is preliminary data.</text>
</comment>
<organism evidence="7">
    <name type="scientific">bioreactor metagenome</name>
    <dbReference type="NCBI Taxonomy" id="1076179"/>
    <lineage>
        <taxon>unclassified sequences</taxon>
        <taxon>metagenomes</taxon>
        <taxon>ecological metagenomes</taxon>
    </lineage>
</organism>
<dbReference type="InterPro" id="IPR036942">
    <property type="entry name" value="Beta-barrel_TonB_sf"/>
</dbReference>
<keyword evidence="3" id="KW-0812">Transmembrane</keyword>
<dbReference type="PROSITE" id="PS52016">
    <property type="entry name" value="TONB_DEPENDENT_REC_3"/>
    <property type="match status" value="1"/>
</dbReference>
<comment type="subcellular location">
    <subcellularLocation>
        <location evidence="1">Cell outer membrane</location>
        <topology evidence="1">Multi-pass membrane protein</topology>
    </subcellularLocation>
</comment>
<accession>A0A644V1Z1</accession>
<dbReference type="Gene3D" id="2.40.170.20">
    <property type="entry name" value="TonB-dependent receptor, beta-barrel domain"/>
    <property type="match status" value="1"/>
</dbReference>
<dbReference type="NCBIfam" id="TIGR04057">
    <property type="entry name" value="SusC_RagA_signa"/>
    <property type="match status" value="1"/>
</dbReference>
<dbReference type="NCBIfam" id="TIGR04056">
    <property type="entry name" value="OMP_RagA_SusC"/>
    <property type="match status" value="1"/>
</dbReference>
<dbReference type="GO" id="GO:0009279">
    <property type="term" value="C:cell outer membrane"/>
    <property type="evidence" value="ECO:0007669"/>
    <property type="project" value="UniProtKB-SubCell"/>
</dbReference>
<feature type="domain" description="TonB-dependent receptor plug" evidence="6">
    <location>
        <begin position="141"/>
        <end position="249"/>
    </location>
</feature>
<dbReference type="InterPro" id="IPR008969">
    <property type="entry name" value="CarboxyPept-like_regulatory"/>
</dbReference>
<evidence type="ECO:0000259" key="6">
    <source>
        <dbReference type="Pfam" id="PF07715"/>
    </source>
</evidence>
<keyword evidence="4" id="KW-0472">Membrane</keyword>
<dbReference type="EMBL" id="VSSQ01000204">
    <property type="protein sequence ID" value="MPL85338.1"/>
    <property type="molecule type" value="Genomic_DNA"/>
</dbReference>
<reference evidence="7" key="1">
    <citation type="submission" date="2019-08" db="EMBL/GenBank/DDBJ databases">
        <authorList>
            <person name="Kucharzyk K."/>
            <person name="Murdoch R.W."/>
            <person name="Higgins S."/>
            <person name="Loffler F."/>
        </authorList>
    </citation>
    <scope>NUCLEOTIDE SEQUENCE</scope>
</reference>
<evidence type="ECO:0000256" key="4">
    <source>
        <dbReference type="ARBA" id="ARBA00023136"/>
    </source>
</evidence>
<evidence type="ECO:0000256" key="3">
    <source>
        <dbReference type="ARBA" id="ARBA00022692"/>
    </source>
</evidence>
<dbReference type="InterPro" id="IPR012910">
    <property type="entry name" value="Plug_dom"/>
</dbReference>
<dbReference type="InterPro" id="IPR039426">
    <property type="entry name" value="TonB-dep_rcpt-like"/>
</dbReference>
<dbReference type="FunFam" id="2.170.130.10:FF:000008">
    <property type="entry name" value="SusC/RagA family TonB-linked outer membrane protein"/>
    <property type="match status" value="1"/>
</dbReference>
<keyword evidence="5" id="KW-0998">Cell outer membrane</keyword>
<dbReference type="AlphaFoldDB" id="A0A644V1Z1"/>
<protein>
    <submittedName>
        <fullName evidence="7">TonB-dependent receptor SusC</fullName>
    </submittedName>
</protein>
<dbReference type="Pfam" id="PF13715">
    <property type="entry name" value="CarbopepD_reg_2"/>
    <property type="match status" value="1"/>
</dbReference>
<evidence type="ECO:0000256" key="5">
    <source>
        <dbReference type="ARBA" id="ARBA00023237"/>
    </source>
</evidence>
<sequence length="1066" mass="119083">MKNTLGTSTLKDSSKIKKIIVLLQVVFLFPYLVTSIVNGQEQNNNVKQKYIAGVILSKTDKVPVVGAVISEGENLTNATTTDLNGNFTLKVSEKSTLLIRCMGYMTKEVDITSTNNYQIELEEDVKVLDEVVVVGYGTQKKTDLTGSVGVVNVDNLMKAPVESFEKALAGRIAGVQVSSADDQPGSGLNIIVRGGNSLTQDNSPLYVIDGFPIDGFNGSALNPRDIKSITILKDASSTAIYGSRGANGVVIIETLDGKVGKTVVTYDGTFGVQRVGKRMDLMSAFQFVDYQYEINPVYATSQYLYDGKTLEDYQTVQAIDWQDMLFRDAMNQSHNISLNGGSQSTRYSASLSYTEQDGVVINSGYNRYQGKLYLDHYLNKKVRINMSTDYIRDNGFGEISSTSTSGTQTYASYLLYRTWGYRPLLGKDAIDITGTLLDPDANDTRVNPIIDVKNSKREKKGDYFRYNARIFYKVTNNLELLIKAGLYNRTFRETGFYGSETSRGSSELSGNTKGINGYVNFRELQTWLNENTLTYKKKVGVHSFNALIGWTTQQTIDERWQLAGEQMPVEYTGLSGLDTGTPGAIAAYQATNRMMSFLGRINYDLRNKYLFTMTFRADGSSKFHPQNQWGYFPSAAIAWRMSEENFMKSLSYIHNAKLRLSYGQTGNDRIGDYSRFNQLSTDYTYHYPIGGNPAYGIKNKEMGNSGLKWETTEQYNAGIDFDIFKGRISTTIDWYYKKTRDLLLYAGVPYTTGYSRVYKNIGSIQNKGLEISLSTVNVQTNKFKWKSDFNISFNNNKILSLNEGQDRLLSTVNGLDAYSNSYLYLAQVGSSAAQFIGLIWEGVYGYDDFEGSEGAYVLKADLPSNGNPRTKIQPGDIKYRDIDGDGNITTKDNVVIGRTEPIHIGGFNNDFTYKNLSLNIFFQWSYGNDILNANKIYLEGNQNNRSALNQFATYANRWRSDNTDTNLFRAGGQGPVGYYSSRLIEDGSYLRLKTVSLSYRLPSVVDKLIGASGIDISLSAQNLYTWTKYSGMDPEVSVRNSALTPGFDYSAYPRSRSLVFGIKATF</sequence>
<keyword evidence="2" id="KW-0813">Transport</keyword>
<evidence type="ECO:0000256" key="1">
    <source>
        <dbReference type="ARBA" id="ARBA00004571"/>
    </source>
</evidence>
<gene>
    <name evidence="7" type="primary">susC_40</name>
    <name evidence="7" type="ORF">SDC9_31306</name>
</gene>
<dbReference type="SUPFAM" id="SSF56935">
    <property type="entry name" value="Porins"/>
    <property type="match status" value="1"/>
</dbReference>
<evidence type="ECO:0000256" key="2">
    <source>
        <dbReference type="ARBA" id="ARBA00022448"/>
    </source>
</evidence>